<evidence type="ECO:0000256" key="2">
    <source>
        <dbReference type="SAM" id="Phobius"/>
    </source>
</evidence>
<keyword evidence="2" id="KW-0472">Membrane</keyword>
<dbReference type="OrthoDB" id="5421842at2759"/>
<keyword evidence="2" id="KW-0812">Transmembrane</keyword>
<dbReference type="GeneID" id="54476344"/>
<evidence type="ECO:0000256" key="1">
    <source>
        <dbReference type="SAM" id="MobiDB-lite"/>
    </source>
</evidence>
<feature type="region of interest" description="Disordered" evidence="1">
    <location>
        <begin position="118"/>
        <end position="325"/>
    </location>
</feature>
<dbReference type="AlphaFoldDB" id="A0A6A6PW28"/>
<dbReference type="RefSeq" id="XP_033590812.1">
    <property type="nucleotide sequence ID" value="XM_033735342.1"/>
</dbReference>
<reference evidence="3" key="1">
    <citation type="journal article" date="2020" name="Stud. Mycol.">
        <title>101 Dothideomycetes genomes: a test case for predicting lifestyles and emergence of pathogens.</title>
        <authorList>
            <person name="Haridas S."/>
            <person name="Albert R."/>
            <person name="Binder M."/>
            <person name="Bloem J."/>
            <person name="Labutti K."/>
            <person name="Salamov A."/>
            <person name="Andreopoulos B."/>
            <person name="Baker S."/>
            <person name="Barry K."/>
            <person name="Bills G."/>
            <person name="Bluhm B."/>
            <person name="Cannon C."/>
            <person name="Castanera R."/>
            <person name="Culley D."/>
            <person name="Daum C."/>
            <person name="Ezra D."/>
            <person name="Gonzalez J."/>
            <person name="Henrissat B."/>
            <person name="Kuo A."/>
            <person name="Liang C."/>
            <person name="Lipzen A."/>
            <person name="Lutzoni F."/>
            <person name="Magnuson J."/>
            <person name="Mondo S."/>
            <person name="Nolan M."/>
            <person name="Ohm R."/>
            <person name="Pangilinan J."/>
            <person name="Park H.-J."/>
            <person name="Ramirez L."/>
            <person name="Alfaro M."/>
            <person name="Sun H."/>
            <person name="Tritt A."/>
            <person name="Yoshinaga Y."/>
            <person name="Zwiers L.-H."/>
            <person name="Turgeon B."/>
            <person name="Goodwin S."/>
            <person name="Spatafora J."/>
            <person name="Crous P."/>
            <person name="Grigoriev I."/>
        </authorList>
    </citation>
    <scope>NUCLEOTIDE SEQUENCE</scope>
    <source>
        <strain evidence="3">CBS 113389</strain>
    </source>
</reference>
<feature type="transmembrane region" description="Helical" evidence="2">
    <location>
        <begin position="60"/>
        <end position="81"/>
    </location>
</feature>
<evidence type="ECO:0000313" key="3">
    <source>
        <dbReference type="EMBL" id="KAF2484242.1"/>
    </source>
</evidence>
<feature type="region of interest" description="Disordered" evidence="1">
    <location>
        <begin position="1"/>
        <end position="24"/>
    </location>
</feature>
<dbReference type="Proteomes" id="UP000799767">
    <property type="component" value="Unassembled WGS sequence"/>
</dbReference>
<sequence>MASGPPPNPPPHGQNPRPPGASGKYEDLPAGNYDIFIIPPHSAGAGFLYLPSLAVQRNSFLAGVACTLLAVGLYTVVVPALRDFLSSIMAGGGLGVLILIVGVGVGAWAFGKTQAENTGGPRWGGGSASGANQQSSGPAGAGAGPRPQANGHAPPPHSDSKPSASSGWEKAKEETRKREEARKREEEAKKKREEAQKAKEEAERASKAKQEKDKWEQARAREKEQREREARERIAREREAREKERANTSAPRSSPHKSYEKPTARSYAGTEDEYSYRPYDSPRKPGHKSAGSSVSGGSEGSYAASQTTARTTPPPSQRGPYTTKDPDKIQIKAVYLFSDTFPLKPLASLISNQGSVTDGLVLHIATEGLFIDDDIRGVPQREWDVKAWTLKLVEDGMTKNKKGEGLHVLRVTARDADNKKYTFVLDESEAWKVAVGLARLRKGSQVRALGMNGMKEAEVSGLLGSLGWL</sequence>
<protein>
    <submittedName>
        <fullName evidence="3">Uncharacterized protein</fullName>
    </submittedName>
</protein>
<organism evidence="3 4">
    <name type="scientific">Neohortaea acidophila</name>
    <dbReference type="NCBI Taxonomy" id="245834"/>
    <lineage>
        <taxon>Eukaryota</taxon>
        <taxon>Fungi</taxon>
        <taxon>Dikarya</taxon>
        <taxon>Ascomycota</taxon>
        <taxon>Pezizomycotina</taxon>
        <taxon>Dothideomycetes</taxon>
        <taxon>Dothideomycetidae</taxon>
        <taxon>Mycosphaerellales</taxon>
        <taxon>Teratosphaeriaceae</taxon>
        <taxon>Neohortaea</taxon>
    </lineage>
</organism>
<name>A0A6A6PW28_9PEZI</name>
<dbReference type="EMBL" id="MU001634">
    <property type="protein sequence ID" value="KAF2484242.1"/>
    <property type="molecule type" value="Genomic_DNA"/>
</dbReference>
<evidence type="ECO:0000313" key="4">
    <source>
        <dbReference type="Proteomes" id="UP000799767"/>
    </source>
</evidence>
<feature type="transmembrane region" description="Helical" evidence="2">
    <location>
        <begin position="88"/>
        <end position="110"/>
    </location>
</feature>
<keyword evidence="2" id="KW-1133">Transmembrane helix</keyword>
<keyword evidence="4" id="KW-1185">Reference proteome</keyword>
<feature type="compositionally biased region" description="Pro residues" evidence="1">
    <location>
        <begin position="1"/>
        <end position="19"/>
    </location>
</feature>
<feature type="compositionally biased region" description="Low complexity" evidence="1">
    <location>
        <begin position="129"/>
        <end position="151"/>
    </location>
</feature>
<feature type="compositionally biased region" description="Basic and acidic residues" evidence="1">
    <location>
        <begin position="169"/>
        <end position="246"/>
    </location>
</feature>
<gene>
    <name evidence="3" type="ORF">BDY17DRAFT_309526</name>
</gene>
<feature type="compositionally biased region" description="Low complexity" evidence="1">
    <location>
        <begin position="289"/>
        <end position="305"/>
    </location>
</feature>
<accession>A0A6A6PW28</accession>
<proteinExistence type="predicted"/>